<dbReference type="AlphaFoldDB" id="A0A640KSZ0"/>
<proteinExistence type="predicted"/>
<dbReference type="InterPro" id="IPR014764">
    <property type="entry name" value="DCN-prot"/>
</dbReference>
<dbReference type="Pfam" id="PF03556">
    <property type="entry name" value="Cullin_binding"/>
    <property type="match status" value="1"/>
</dbReference>
<dbReference type="OrthoDB" id="286637at2759"/>
<dbReference type="Gene3D" id="1.10.238.10">
    <property type="entry name" value="EF-hand"/>
    <property type="match status" value="1"/>
</dbReference>
<dbReference type="GO" id="GO:0097602">
    <property type="term" value="F:cullin family protein binding"/>
    <property type="evidence" value="ECO:0007669"/>
    <property type="project" value="TreeGrafter"/>
</dbReference>
<sequence length="317" mass="35894">MIVKASKHQGRTGIPFRAFFPAGRRREGIRHHLNRHFSFHWPFSLLSPCAIAADVHFELLHKVLYRHTRNMKNANRRRTGEGFTRERTLSTNAASAAARSSASPASVAKGPVMQFVSKGARSDMELLFDRLHALDKSAQSDAISGKGLVQFLSDVGVTEPSLECMVLLWKLGATQKGRITRSEWLIATYTHDIDSIMHMRQKLREWVKDVCQSGGSFLLMYNYLYDYIRGEEDRRMTLTTAISAWDVFFSSKDLYKKWKAWALLNLNGGVSRDLWRQLGIFLTIETTAAQHSGDQISSLPWSSAIADFMDENPVPAL</sequence>
<dbReference type="InterPro" id="IPR005176">
    <property type="entry name" value="PONY_dom"/>
</dbReference>
<dbReference type="PANTHER" id="PTHR12281:SF34">
    <property type="entry name" value="DEFECTIVE IN CULLIN NEDDYLATION PROTEIN"/>
    <property type="match status" value="1"/>
</dbReference>
<evidence type="ECO:0000256" key="1">
    <source>
        <dbReference type="RuleBase" id="RU410713"/>
    </source>
</evidence>
<evidence type="ECO:0000259" key="2">
    <source>
        <dbReference type="PROSITE" id="PS51229"/>
    </source>
</evidence>
<dbReference type="VEuPathDB" id="TriTrypDB:LtaPh_3442400"/>
<comment type="caution">
    <text evidence="3">The sequence shown here is derived from an EMBL/GenBank/DDBJ whole genome shotgun (WGS) entry which is preliminary data.</text>
</comment>
<dbReference type="EMBL" id="BLBS01000054">
    <property type="protein sequence ID" value="GET92498.1"/>
    <property type="molecule type" value="Genomic_DNA"/>
</dbReference>
<dbReference type="GO" id="GO:0000151">
    <property type="term" value="C:ubiquitin ligase complex"/>
    <property type="evidence" value="ECO:0007669"/>
    <property type="project" value="TreeGrafter"/>
</dbReference>
<organism evidence="3 4">
    <name type="scientific">Leishmania tarentolae</name>
    <name type="common">Sauroleishmania tarentolae</name>
    <dbReference type="NCBI Taxonomy" id="5689"/>
    <lineage>
        <taxon>Eukaryota</taxon>
        <taxon>Discoba</taxon>
        <taxon>Euglenozoa</taxon>
        <taxon>Kinetoplastea</taxon>
        <taxon>Metakinetoplastina</taxon>
        <taxon>Trypanosomatida</taxon>
        <taxon>Trypanosomatidae</taxon>
        <taxon>Leishmaniinae</taxon>
        <taxon>Leishmania</taxon>
        <taxon>lizard Leishmania</taxon>
    </lineage>
</organism>
<dbReference type="InterPro" id="IPR042460">
    <property type="entry name" value="DCN1-like_PONY"/>
</dbReference>
<dbReference type="Gene3D" id="1.10.238.200">
    <property type="entry name" value="Cullin, PONY binding domain"/>
    <property type="match status" value="1"/>
</dbReference>
<accession>A0A640KSZ0</accession>
<dbReference type="PANTHER" id="PTHR12281">
    <property type="entry name" value="RP42 RELATED"/>
    <property type="match status" value="1"/>
</dbReference>
<evidence type="ECO:0000313" key="3">
    <source>
        <dbReference type="EMBL" id="GET92498.1"/>
    </source>
</evidence>
<dbReference type="Proteomes" id="UP000419144">
    <property type="component" value="Unassembled WGS sequence"/>
</dbReference>
<keyword evidence="4" id="KW-1185">Reference proteome</keyword>
<name>A0A640KSZ0_LEITA</name>
<feature type="domain" description="DCUN1" evidence="2">
    <location>
        <begin position="119"/>
        <end position="313"/>
    </location>
</feature>
<comment type="function">
    <text evidence="1">Neddylation of cullins play an essential role in the regulation of SCF-type complexes activity.</text>
</comment>
<evidence type="ECO:0000313" key="4">
    <source>
        <dbReference type="Proteomes" id="UP000419144"/>
    </source>
</evidence>
<protein>
    <recommendedName>
        <fullName evidence="1">Defective in cullin neddylation protein</fullName>
    </recommendedName>
</protein>
<dbReference type="PROSITE" id="PS51229">
    <property type="entry name" value="DCUN1"/>
    <property type="match status" value="1"/>
</dbReference>
<reference evidence="3" key="1">
    <citation type="submission" date="2019-11" db="EMBL/GenBank/DDBJ databases">
        <title>Leishmania tarentolae CDS.</title>
        <authorList>
            <person name="Goto Y."/>
            <person name="Yamagishi J."/>
        </authorList>
    </citation>
    <scope>NUCLEOTIDE SEQUENCE [LARGE SCALE GENOMIC DNA]</scope>
    <source>
        <strain evidence="3">Parrot Tar II</strain>
    </source>
</reference>
<dbReference type="GO" id="GO:0045116">
    <property type="term" value="P:protein neddylation"/>
    <property type="evidence" value="ECO:0007669"/>
    <property type="project" value="TreeGrafter"/>
</dbReference>
<gene>
    <name evidence="3" type="ORF">LtaPh_3442400</name>
</gene>
<dbReference type="GO" id="GO:0032182">
    <property type="term" value="F:ubiquitin-like protein binding"/>
    <property type="evidence" value="ECO:0007669"/>
    <property type="project" value="TreeGrafter"/>
</dbReference>
<dbReference type="GO" id="GO:0031624">
    <property type="term" value="F:ubiquitin conjugating enzyme binding"/>
    <property type="evidence" value="ECO:0007669"/>
    <property type="project" value="TreeGrafter"/>
</dbReference>